<feature type="domain" description="(S)-ureidoglycine aminohydrolase cupin" evidence="1">
    <location>
        <begin position="1"/>
        <end position="44"/>
    </location>
</feature>
<proteinExistence type="predicted"/>
<organism evidence="2 3">
    <name type="scientific">Mycolicibacterium hodleri</name>
    <dbReference type="NCBI Taxonomy" id="49897"/>
    <lineage>
        <taxon>Bacteria</taxon>
        <taxon>Bacillati</taxon>
        <taxon>Actinomycetota</taxon>
        <taxon>Actinomycetes</taxon>
        <taxon>Mycobacteriales</taxon>
        <taxon>Mycobacteriaceae</taxon>
        <taxon>Mycolicibacterium</taxon>
    </lineage>
</organism>
<dbReference type="Pfam" id="PF05899">
    <property type="entry name" value="Cupin_3"/>
    <property type="match status" value="1"/>
</dbReference>
<dbReference type="InterPro" id="IPR014710">
    <property type="entry name" value="RmlC-like_jellyroll"/>
</dbReference>
<dbReference type="Proteomes" id="UP000315759">
    <property type="component" value="Unassembled WGS sequence"/>
</dbReference>
<comment type="caution">
    <text evidence="2">The sequence shown here is derived from an EMBL/GenBank/DDBJ whole genome shotgun (WGS) entry which is preliminary data.</text>
</comment>
<evidence type="ECO:0000313" key="2">
    <source>
        <dbReference type="EMBL" id="TQR86405.1"/>
    </source>
</evidence>
<accession>A0A544W2C9</accession>
<gene>
    <name evidence="2" type="ORF">D8S82_12105</name>
</gene>
<evidence type="ECO:0000259" key="1">
    <source>
        <dbReference type="Pfam" id="PF05899"/>
    </source>
</evidence>
<protein>
    <submittedName>
        <fullName evidence="2">Cupin domain-containing protein</fullName>
    </submittedName>
</protein>
<reference evidence="2 3" key="1">
    <citation type="submission" date="2018-10" db="EMBL/GenBank/DDBJ databases">
        <title>Draft genome of Mycobacterium hodleri strain B.</title>
        <authorList>
            <person name="Amande T.J."/>
            <person name="Mcgenity T.J."/>
        </authorList>
    </citation>
    <scope>NUCLEOTIDE SEQUENCE [LARGE SCALE GENOMIC DNA]</scope>
    <source>
        <strain evidence="2 3">B</strain>
    </source>
</reference>
<evidence type="ECO:0000313" key="3">
    <source>
        <dbReference type="Proteomes" id="UP000315759"/>
    </source>
</evidence>
<sequence length="48" mass="5251">MSGAATVEFTSGSQIWELWPSDVVRFAAGAETVWTVTETLRKVYLTAS</sequence>
<dbReference type="InterPro" id="IPR008579">
    <property type="entry name" value="UGlyAH_Cupin_dom"/>
</dbReference>
<dbReference type="EMBL" id="VIFX01000013">
    <property type="protein sequence ID" value="TQR86405.1"/>
    <property type="molecule type" value="Genomic_DNA"/>
</dbReference>
<dbReference type="Gene3D" id="2.60.120.10">
    <property type="entry name" value="Jelly Rolls"/>
    <property type="match status" value="1"/>
</dbReference>
<dbReference type="AlphaFoldDB" id="A0A544W2C9"/>
<dbReference type="RefSeq" id="WP_142552406.1">
    <property type="nucleotide sequence ID" value="NZ_VIFX01000013.1"/>
</dbReference>
<name>A0A544W2C9_9MYCO</name>
<keyword evidence="3" id="KW-1185">Reference proteome</keyword>